<evidence type="ECO:0000313" key="4">
    <source>
        <dbReference type="EMBL" id="KER26577.1"/>
    </source>
</evidence>
<dbReference type="GO" id="GO:0003729">
    <property type="term" value="F:mRNA binding"/>
    <property type="evidence" value="ECO:0007669"/>
    <property type="project" value="TreeGrafter"/>
</dbReference>
<dbReference type="Pfam" id="PF22675">
    <property type="entry name" value="KH-I_KHDC4-BBP"/>
    <property type="match status" value="1"/>
</dbReference>
<dbReference type="InterPro" id="IPR055256">
    <property type="entry name" value="KH_1_KHDC4/BBP-like"/>
</dbReference>
<organism evidence="4 5">
    <name type="scientific">Opisthorchis viverrini</name>
    <name type="common">Southeast Asian liver fluke</name>
    <dbReference type="NCBI Taxonomy" id="6198"/>
    <lineage>
        <taxon>Eukaryota</taxon>
        <taxon>Metazoa</taxon>
        <taxon>Spiralia</taxon>
        <taxon>Lophotrochozoa</taxon>
        <taxon>Platyhelminthes</taxon>
        <taxon>Trematoda</taxon>
        <taxon>Digenea</taxon>
        <taxon>Opisthorchiida</taxon>
        <taxon>Opisthorchiata</taxon>
        <taxon>Opisthorchiidae</taxon>
        <taxon>Opisthorchis</taxon>
    </lineage>
</organism>
<keyword evidence="1" id="KW-0694">RNA-binding</keyword>
<feature type="compositionally biased region" description="Polar residues" evidence="2">
    <location>
        <begin position="226"/>
        <end position="235"/>
    </location>
</feature>
<protein>
    <recommendedName>
        <fullName evidence="3">K Homology domain-containing protein</fullName>
    </recommendedName>
</protein>
<dbReference type="CDD" id="cd22384">
    <property type="entry name" value="KH-I_KHDRBS"/>
    <property type="match status" value="1"/>
</dbReference>
<dbReference type="InterPro" id="IPR045071">
    <property type="entry name" value="BBP-like"/>
</dbReference>
<dbReference type="EMBL" id="KL596744">
    <property type="protein sequence ID" value="KER26577.1"/>
    <property type="molecule type" value="Genomic_DNA"/>
</dbReference>
<dbReference type="GO" id="GO:0005634">
    <property type="term" value="C:nucleus"/>
    <property type="evidence" value="ECO:0007669"/>
    <property type="project" value="TreeGrafter"/>
</dbReference>
<dbReference type="OrthoDB" id="6777263at2759"/>
<dbReference type="AlphaFoldDB" id="A0A074ZLB3"/>
<reference evidence="4 5" key="1">
    <citation type="submission" date="2013-11" db="EMBL/GenBank/DDBJ databases">
        <title>Opisthorchis viverrini - life in the bile duct.</title>
        <authorList>
            <person name="Young N.D."/>
            <person name="Nagarajan N."/>
            <person name="Lin S.J."/>
            <person name="Korhonen P.K."/>
            <person name="Jex A.R."/>
            <person name="Hall R.S."/>
            <person name="Safavi-Hemami H."/>
            <person name="Kaewkong W."/>
            <person name="Bertrand D."/>
            <person name="Gao S."/>
            <person name="Seet Q."/>
            <person name="Wongkham S."/>
            <person name="Teh B.T."/>
            <person name="Wongkham C."/>
            <person name="Intapan P.M."/>
            <person name="Maleewong W."/>
            <person name="Yang X."/>
            <person name="Hu M."/>
            <person name="Wang Z."/>
            <person name="Hofmann A."/>
            <person name="Sternberg P.W."/>
            <person name="Tan P."/>
            <person name="Wang J."/>
            <person name="Gasser R.B."/>
        </authorList>
    </citation>
    <scope>NUCLEOTIDE SEQUENCE [LARGE SCALE GENOMIC DNA]</scope>
</reference>
<dbReference type="GeneID" id="20320402"/>
<feature type="domain" description="K Homology" evidence="3">
    <location>
        <begin position="60"/>
        <end position="141"/>
    </location>
</feature>
<evidence type="ECO:0000256" key="1">
    <source>
        <dbReference type="ARBA" id="ARBA00022884"/>
    </source>
</evidence>
<dbReference type="Gene3D" id="3.30.1370.10">
    <property type="entry name" value="K Homology domain, type 1"/>
    <property type="match status" value="1"/>
</dbReference>
<evidence type="ECO:0000259" key="3">
    <source>
        <dbReference type="SMART" id="SM00322"/>
    </source>
</evidence>
<evidence type="ECO:0000256" key="2">
    <source>
        <dbReference type="SAM" id="MobiDB-lite"/>
    </source>
</evidence>
<dbReference type="PANTHER" id="PTHR11208">
    <property type="entry name" value="RNA-BINDING PROTEIN RELATED"/>
    <property type="match status" value="1"/>
</dbReference>
<dbReference type="Proteomes" id="UP000054324">
    <property type="component" value="Unassembled WGS sequence"/>
</dbReference>
<evidence type="ECO:0000313" key="5">
    <source>
        <dbReference type="Proteomes" id="UP000054324"/>
    </source>
</evidence>
<proteinExistence type="predicted"/>
<dbReference type="InterPro" id="IPR004087">
    <property type="entry name" value="KH_dom"/>
</dbReference>
<dbReference type="RefSeq" id="XP_009169692.1">
    <property type="nucleotide sequence ID" value="XM_009171428.1"/>
</dbReference>
<dbReference type="SMART" id="SM00322">
    <property type="entry name" value="KH"/>
    <property type="match status" value="1"/>
</dbReference>
<dbReference type="PANTHER" id="PTHR11208:SF42">
    <property type="entry name" value="QUAKING RELATED 54B, ISOFORM E"/>
    <property type="match status" value="1"/>
</dbReference>
<dbReference type="InterPro" id="IPR036612">
    <property type="entry name" value="KH_dom_type_1_sf"/>
</dbReference>
<dbReference type="GO" id="GO:0000381">
    <property type="term" value="P:regulation of alternative mRNA splicing, via spliceosome"/>
    <property type="evidence" value="ECO:0007669"/>
    <property type="project" value="TreeGrafter"/>
</dbReference>
<dbReference type="KEGG" id="ovi:T265_06220"/>
<sequence length="344" mass="37390">MMKVGEPRPEQAGAIEAIVRELKNLDEKAFPALHALAENELFRLRGGIAESIDIVSNRQVKIRAKIEIPSSQYPGVNFVGKLLGPGGQTLRATQESTKTKMAILGAGSLRDDSKERELLSSGDPKYQHLKQKLHLQVDSLAPPSEAYYRLSHALAELRKVMLPESNECPPPPWVPQGTSPMVGSRGGGQFRGGRSPNPRGGFHVPPPSSPYRGRGKPWVSRGGPTNGSPMISSTPPVAPDVYGNGTTAPVYPTMNMYEQPDYSTNVYEEFGSNYGQDDSWGKVGLTDARGRGRAHPPACNYQFEFGGAQVPDNHSVEVPCTADLFTVVQQPSVMVVINRLEFEA</sequence>
<dbReference type="STRING" id="6198.A0A074ZLB3"/>
<name>A0A074ZLB3_OPIVI</name>
<feature type="region of interest" description="Disordered" evidence="2">
    <location>
        <begin position="185"/>
        <end position="241"/>
    </location>
</feature>
<dbReference type="CTD" id="20320402"/>
<keyword evidence="5" id="KW-1185">Reference proteome</keyword>
<dbReference type="SUPFAM" id="SSF54791">
    <property type="entry name" value="Eukaryotic type KH-domain (KH-domain type I)"/>
    <property type="match status" value="1"/>
</dbReference>
<accession>A0A074ZLB3</accession>
<gene>
    <name evidence="4" type="ORF">T265_06220</name>
</gene>